<dbReference type="OrthoDB" id="1388414at2759"/>
<dbReference type="ExpressionAtlas" id="M1CYH2">
    <property type="expression patterns" value="baseline and differential"/>
</dbReference>
<evidence type="ECO:0000256" key="4">
    <source>
        <dbReference type="ARBA" id="ARBA00022821"/>
    </source>
</evidence>
<comment type="similarity">
    <text evidence="2">Belongs to the MLO family.</text>
</comment>
<reference evidence="10" key="1">
    <citation type="journal article" date="2011" name="Nature">
        <title>Genome sequence and analysis of the tuber crop potato.</title>
        <authorList>
            <consortium name="The Potato Genome Sequencing Consortium"/>
        </authorList>
    </citation>
    <scope>NUCLEOTIDE SEQUENCE [LARGE SCALE GENOMIC DNA]</scope>
    <source>
        <strain evidence="10">cv. DM1-3 516 R44</strain>
    </source>
</reference>
<evidence type="ECO:0000256" key="1">
    <source>
        <dbReference type="ARBA" id="ARBA00004141"/>
    </source>
</evidence>
<dbReference type="EnsemblPlants" id="PGSC0003DMT400077487">
    <property type="protein sequence ID" value="PGSC0003DMT400077487"/>
    <property type="gene ID" value="PGSC0003DMG400030134"/>
</dbReference>
<dbReference type="GO" id="GO:0006952">
    <property type="term" value="P:defense response"/>
    <property type="evidence" value="ECO:0007669"/>
    <property type="project" value="UniProtKB-KW"/>
</dbReference>
<evidence type="ECO:0000313" key="10">
    <source>
        <dbReference type="Proteomes" id="UP000011115"/>
    </source>
</evidence>
<dbReference type="Pfam" id="PF03094">
    <property type="entry name" value="Mlo"/>
    <property type="match status" value="1"/>
</dbReference>
<evidence type="ECO:0000256" key="3">
    <source>
        <dbReference type="ARBA" id="ARBA00022692"/>
    </source>
</evidence>
<accession>M1CYH2</accession>
<gene>
    <name evidence="9" type="primary">LOC102599123</name>
</gene>
<comment type="subcellular location">
    <subcellularLocation>
        <location evidence="1">Membrane</location>
        <topology evidence="1">Multi-pass membrane protein</topology>
    </subcellularLocation>
</comment>
<dbReference type="PANTHER" id="PTHR31942:SF70">
    <property type="entry name" value="MLO-LIKE PROTEIN 6"/>
    <property type="match status" value="1"/>
</dbReference>
<evidence type="ECO:0000256" key="7">
    <source>
        <dbReference type="ARBA" id="ARBA00023265"/>
    </source>
</evidence>
<proteinExistence type="inferred from homology"/>
<dbReference type="InterPro" id="IPR004326">
    <property type="entry name" value="Mlo"/>
</dbReference>
<organism evidence="9 10">
    <name type="scientific">Solanum tuberosum</name>
    <name type="common">Potato</name>
    <dbReference type="NCBI Taxonomy" id="4113"/>
    <lineage>
        <taxon>Eukaryota</taxon>
        <taxon>Viridiplantae</taxon>
        <taxon>Streptophyta</taxon>
        <taxon>Embryophyta</taxon>
        <taxon>Tracheophyta</taxon>
        <taxon>Spermatophyta</taxon>
        <taxon>Magnoliopsida</taxon>
        <taxon>eudicotyledons</taxon>
        <taxon>Gunneridae</taxon>
        <taxon>Pentapetalae</taxon>
        <taxon>asterids</taxon>
        <taxon>lamiids</taxon>
        <taxon>Solanales</taxon>
        <taxon>Solanaceae</taxon>
        <taxon>Solanoideae</taxon>
        <taxon>Solaneae</taxon>
        <taxon>Solanum</taxon>
    </lineage>
</organism>
<keyword evidence="5 8" id="KW-1133">Transmembrane helix</keyword>
<name>M1CYH2_SOLTU</name>
<evidence type="ECO:0000313" key="9">
    <source>
        <dbReference type="EnsemblPlants" id="PGSC0003DMT400077487"/>
    </source>
</evidence>
<evidence type="ECO:0000256" key="8">
    <source>
        <dbReference type="SAM" id="Phobius"/>
    </source>
</evidence>
<evidence type="ECO:0000256" key="5">
    <source>
        <dbReference type="ARBA" id="ARBA00022989"/>
    </source>
</evidence>
<reference evidence="9" key="2">
    <citation type="submission" date="2015-06" db="UniProtKB">
        <authorList>
            <consortium name="EnsemblPlants"/>
        </authorList>
    </citation>
    <scope>IDENTIFICATION</scope>
    <source>
        <strain evidence="9">DM1-3 516 R44</strain>
    </source>
</reference>
<protein>
    <submittedName>
        <fullName evidence="9">Uncharacterized protein</fullName>
    </submittedName>
</protein>
<dbReference type="AlphaFoldDB" id="M1CYH2"/>
<dbReference type="Gramene" id="PGSC0003DMT400077487">
    <property type="protein sequence ID" value="PGSC0003DMT400077487"/>
    <property type="gene ID" value="PGSC0003DMG400030134"/>
</dbReference>
<keyword evidence="3 8" id="KW-0812">Transmembrane</keyword>
<dbReference type="Proteomes" id="UP000011115">
    <property type="component" value="Unassembled WGS sequence"/>
</dbReference>
<keyword evidence="7" id="KW-0568">Pathogenesis-related protein</keyword>
<feature type="transmembrane region" description="Helical" evidence="8">
    <location>
        <begin position="16"/>
        <end position="39"/>
    </location>
</feature>
<dbReference type="GO" id="GO:0016020">
    <property type="term" value="C:membrane"/>
    <property type="evidence" value="ECO:0007669"/>
    <property type="project" value="UniProtKB-SubCell"/>
</dbReference>
<evidence type="ECO:0000256" key="2">
    <source>
        <dbReference type="ARBA" id="ARBA00006574"/>
    </source>
</evidence>
<dbReference type="PANTHER" id="PTHR31942">
    <property type="entry name" value="MLO-LIKE PROTEIN 1"/>
    <property type="match status" value="1"/>
</dbReference>
<sequence length="130" mass="13854">MAGGGGGRSLEQTPTWAVAVVCFVLVAISIVIEHIIHLIGKWLKSKNKSALYESLEKIKAVGQSPISNICVSEKIGNSWHPCSKEEEDNIISEDSSSEQHRRRLLMEAAGGGVRRILAGGGGDDKCAAKA</sequence>
<evidence type="ECO:0000256" key="6">
    <source>
        <dbReference type="ARBA" id="ARBA00023136"/>
    </source>
</evidence>
<keyword evidence="10" id="KW-1185">Reference proteome</keyword>
<dbReference type="HOGENOM" id="CLU_1941826_0_0_1"/>
<keyword evidence="6 8" id="KW-0472">Membrane</keyword>
<keyword evidence="4" id="KW-0611">Plant defense</keyword>